<sequence length="439" mass="52137">MDVVHRITELGHTRLSWFSCSDDDGSNRLNHRSTVVLLLIFSAILTSRLFLNDLIICWTPGEFTGNFVSYTRHYCYVHNTYYLTINETIPITPNADIRRQRSIYYYQWLPILLAIQSMFFLIPRIIWSNFSSRCGINIQHILSPTYDYRTSRYKVRHITAMLTILAKAKYYDFNRTNIQSKTSFNHILKSFNIFCLPLFFFNENFFHGYYLANLFLIVKILFLLNSMLQLFFLNTLLTKNALIYGAEVITNFLNGEYVVGSRIFPLTVYCDFSIPKVGQPTLYTVQCLLPMNVFNEKIFTIIWFWLAFLSLNNLKSLFLTILHCLFRQFNYAYIARYLDLYSKKERFKRNMLVKRFVFEYLNSDGVLILRLISENISDLLTSEVINDLWNDYKIMNRLNSTNREKYYNQRLKNVTMTRGDLNTNSNITSSNVYFRQTYK</sequence>
<keyword evidence="7 9" id="KW-0472">Membrane</keyword>
<dbReference type="GO" id="GO:0005921">
    <property type="term" value="C:gap junction"/>
    <property type="evidence" value="ECO:0007669"/>
    <property type="project" value="UniProtKB-UniRule"/>
</dbReference>
<feature type="transmembrane region" description="Helical" evidence="9">
    <location>
        <begin position="298"/>
        <end position="326"/>
    </location>
</feature>
<dbReference type="AlphaFoldDB" id="A0A814FI80"/>
<keyword evidence="4 9" id="KW-0812">Transmembrane</keyword>
<keyword evidence="3" id="KW-1003">Cell membrane</keyword>
<dbReference type="GO" id="GO:0005886">
    <property type="term" value="C:plasma membrane"/>
    <property type="evidence" value="ECO:0007669"/>
    <property type="project" value="UniProtKB-SubCell"/>
</dbReference>
<comment type="caution">
    <text evidence="9">Lacks conserved residue(s) required for the propagation of feature annotation.</text>
</comment>
<feature type="transmembrane region" description="Helical" evidence="9">
    <location>
        <begin position="33"/>
        <end position="51"/>
    </location>
</feature>
<evidence type="ECO:0000256" key="8">
    <source>
        <dbReference type="ARBA" id="ARBA00023303"/>
    </source>
</evidence>
<evidence type="ECO:0000313" key="10">
    <source>
        <dbReference type="EMBL" id="CAF0982248.1"/>
    </source>
</evidence>
<keyword evidence="6 9" id="KW-0406">Ion transport</keyword>
<keyword evidence="2 9" id="KW-0813">Transport</keyword>
<evidence type="ECO:0000313" key="11">
    <source>
        <dbReference type="EMBL" id="CAF3754716.1"/>
    </source>
</evidence>
<evidence type="ECO:0000256" key="7">
    <source>
        <dbReference type="ARBA" id="ARBA00023136"/>
    </source>
</evidence>
<accession>A0A814FI80</accession>
<feature type="transmembrane region" description="Helical" evidence="9">
    <location>
        <begin position="208"/>
        <end position="232"/>
    </location>
</feature>
<comment type="subcellular location">
    <subcellularLocation>
        <location evidence="1 9">Cell membrane</location>
        <topology evidence="1 9">Multi-pass membrane protein</topology>
    </subcellularLocation>
</comment>
<dbReference type="PANTHER" id="PTHR11893:SF36">
    <property type="entry name" value="INNEXIN-5"/>
    <property type="match status" value="1"/>
</dbReference>
<dbReference type="OrthoDB" id="10007222at2759"/>
<evidence type="ECO:0000256" key="9">
    <source>
        <dbReference type="RuleBase" id="RU010713"/>
    </source>
</evidence>
<dbReference type="Pfam" id="PF00876">
    <property type="entry name" value="Innexin"/>
    <property type="match status" value="1"/>
</dbReference>
<dbReference type="Proteomes" id="UP000663829">
    <property type="component" value="Unassembled WGS sequence"/>
</dbReference>
<comment type="function">
    <text evidence="9">Structural component of the gap junctions.</text>
</comment>
<dbReference type="PANTHER" id="PTHR11893">
    <property type="entry name" value="INNEXIN"/>
    <property type="match status" value="1"/>
</dbReference>
<protein>
    <recommendedName>
        <fullName evidence="9">Innexin</fullName>
    </recommendedName>
</protein>
<dbReference type="Proteomes" id="UP000681722">
    <property type="component" value="Unassembled WGS sequence"/>
</dbReference>
<dbReference type="PRINTS" id="PR01262">
    <property type="entry name" value="INNEXIN"/>
</dbReference>
<keyword evidence="8 9" id="KW-0407">Ion channel</keyword>
<evidence type="ECO:0000256" key="4">
    <source>
        <dbReference type="ARBA" id="ARBA00022692"/>
    </source>
</evidence>
<evidence type="ECO:0000256" key="6">
    <source>
        <dbReference type="ARBA" id="ARBA00023065"/>
    </source>
</evidence>
<evidence type="ECO:0000256" key="1">
    <source>
        <dbReference type="ARBA" id="ARBA00004651"/>
    </source>
</evidence>
<dbReference type="EMBL" id="CAJOBC010002851">
    <property type="protein sequence ID" value="CAF3754716.1"/>
    <property type="molecule type" value="Genomic_DNA"/>
</dbReference>
<dbReference type="InterPro" id="IPR000990">
    <property type="entry name" value="Innexin"/>
</dbReference>
<evidence type="ECO:0000313" key="12">
    <source>
        <dbReference type="Proteomes" id="UP000663829"/>
    </source>
</evidence>
<reference evidence="10" key="1">
    <citation type="submission" date="2021-02" db="EMBL/GenBank/DDBJ databases">
        <authorList>
            <person name="Nowell W R."/>
        </authorList>
    </citation>
    <scope>NUCLEOTIDE SEQUENCE</scope>
</reference>
<name>A0A814FI80_9BILA</name>
<proteinExistence type="inferred from homology"/>
<feature type="non-terminal residue" evidence="10">
    <location>
        <position position="1"/>
    </location>
</feature>
<dbReference type="EMBL" id="CAJNOQ010002852">
    <property type="protein sequence ID" value="CAF0982248.1"/>
    <property type="molecule type" value="Genomic_DNA"/>
</dbReference>
<keyword evidence="5 9" id="KW-1133">Transmembrane helix</keyword>
<comment type="caution">
    <text evidence="10">The sequence shown here is derived from an EMBL/GenBank/DDBJ whole genome shotgun (WGS) entry which is preliminary data.</text>
</comment>
<gene>
    <name evidence="9" type="primary">inx</name>
    <name evidence="10" type="ORF">GPM918_LOCUS12812</name>
    <name evidence="11" type="ORF">SRO942_LOCUS12809</name>
</gene>
<organism evidence="10 12">
    <name type="scientific">Didymodactylos carnosus</name>
    <dbReference type="NCBI Taxonomy" id="1234261"/>
    <lineage>
        <taxon>Eukaryota</taxon>
        <taxon>Metazoa</taxon>
        <taxon>Spiralia</taxon>
        <taxon>Gnathifera</taxon>
        <taxon>Rotifera</taxon>
        <taxon>Eurotatoria</taxon>
        <taxon>Bdelloidea</taxon>
        <taxon>Philodinida</taxon>
        <taxon>Philodinidae</taxon>
        <taxon>Didymodactylos</taxon>
    </lineage>
</organism>
<evidence type="ECO:0000256" key="2">
    <source>
        <dbReference type="ARBA" id="ARBA00022448"/>
    </source>
</evidence>
<evidence type="ECO:0000256" key="3">
    <source>
        <dbReference type="ARBA" id="ARBA00022475"/>
    </source>
</evidence>
<feature type="transmembrane region" description="Helical" evidence="9">
    <location>
        <begin position="103"/>
        <end position="122"/>
    </location>
</feature>
<dbReference type="PROSITE" id="PS51013">
    <property type="entry name" value="PANNEXIN"/>
    <property type="match status" value="1"/>
</dbReference>
<evidence type="ECO:0000256" key="5">
    <source>
        <dbReference type="ARBA" id="ARBA00022989"/>
    </source>
</evidence>
<keyword evidence="12" id="KW-1185">Reference proteome</keyword>
<feature type="transmembrane region" description="Helical" evidence="9">
    <location>
        <begin position="183"/>
        <end position="201"/>
    </location>
</feature>
<dbReference type="GO" id="GO:0034220">
    <property type="term" value="P:monoatomic ion transmembrane transport"/>
    <property type="evidence" value="ECO:0007669"/>
    <property type="project" value="UniProtKB-KW"/>
</dbReference>
<comment type="similarity">
    <text evidence="9">Belongs to the pannexin family.</text>
</comment>